<feature type="domain" description="CWH43-like N-terminal" evidence="7">
    <location>
        <begin position="6"/>
        <end position="215"/>
    </location>
</feature>
<keyword evidence="4 6" id="KW-1133">Transmembrane helix</keyword>
<dbReference type="PhylomeDB" id="Q23135"/>
<reference evidence="8 9" key="1">
    <citation type="journal article" date="1998" name="Science">
        <title>Genome sequence of the nematode C. elegans: a platform for investigating biology.</title>
        <authorList>
            <consortium name="The C. elegans sequencing consortium"/>
            <person name="Sulson J.E."/>
            <person name="Waterston R."/>
        </authorList>
    </citation>
    <scope>NUCLEOTIDE SEQUENCE [LARGE SCALE GENOMIC DNA]</scope>
    <source>
        <strain evidence="8 9">Bristol N2</strain>
    </source>
</reference>
<dbReference type="AlphaFoldDB" id="Q23135"/>
<evidence type="ECO:0000313" key="9">
    <source>
        <dbReference type="Proteomes" id="UP000001940"/>
    </source>
</evidence>
<evidence type="ECO:0000256" key="4">
    <source>
        <dbReference type="ARBA" id="ARBA00022989"/>
    </source>
</evidence>
<dbReference type="EMBL" id="BX284603">
    <property type="protein sequence ID" value="CCD73958.1"/>
    <property type="molecule type" value="Genomic_DNA"/>
</dbReference>
<protein>
    <submittedName>
        <fullName evidence="8">Transmembrane protein</fullName>
    </submittedName>
</protein>
<dbReference type="WormBase" id="W03A5.2">
    <property type="protein sequence ID" value="CE41707"/>
    <property type="gene ID" value="WBGene00020967"/>
</dbReference>
<gene>
    <name evidence="8" type="ORF">CELE_W03A5.2</name>
    <name evidence="8 10" type="ORF">W03A5.2</name>
</gene>
<evidence type="ECO:0000313" key="10">
    <source>
        <dbReference type="WormBase" id="W03A5.2"/>
    </source>
</evidence>
<evidence type="ECO:0000313" key="8">
    <source>
        <dbReference type="EMBL" id="CCD73958.1"/>
    </source>
</evidence>
<evidence type="ECO:0000259" key="7">
    <source>
        <dbReference type="Pfam" id="PF10277"/>
    </source>
</evidence>
<evidence type="ECO:0000256" key="2">
    <source>
        <dbReference type="ARBA" id="ARBA00006565"/>
    </source>
</evidence>
<dbReference type="Bgee" id="WBGene00020967">
    <property type="expression patterns" value="Expressed in embryo and 2 other cell types or tissues"/>
</dbReference>
<dbReference type="GO" id="GO:0012505">
    <property type="term" value="C:endomembrane system"/>
    <property type="evidence" value="ECO:0007669"/>
    <property type="project" value="UniProtKB-SubCell"/>
</dbReference>
<dbReference type="CTD" id="260007"/>
<feature type="transmembrane region" description="Helical" evidence="6">
    <location>
        <begin position="51"/>
        <end position="71"/>
    </location>
</feature>
<evidence type="ECO:0000256" key="6">
    <source>
        <dbReference type="SAM" id="Phobius"/>
    </source>
</evidence>
<comment type="subcellular location">
    <subcellularLocation>
        <location evidence="1">Endomembrane system</location>
        <topology evidence="1">Multi-pass membrane protein</topology>
    </subcellularLocation>
</comment>
<comment type="similarity">
    <text evidence="2">Belongs to the DRAM/TMEM150 family.</text>
</comment>
<keyword evidence="3 6" id="KW-0812">Transmembrane</keyword>
<dbReference type="OrthoDB" id="191706at2759"/>
<dbReference type="UCSC" id="W03A5.2">
    <property type="organism name" value="c. elegans"/>
</dbReference>
<proteinExistence type="inferred from homology"/>
<dbReference type="InterPro" id="IPR019402">
    <property type="entry name" value="CWH43_N"/>
</dbReference>
<dbReference type="Proteomes" id="UP000001940">
    <property type="component" value="Chromosome III"/>
</dbReference>
<evidence type="ECO:0000256" key="1">
    <source>
        <dbReference type="ARBA" id="ARBA00004127"/>
    </source>
</evidence>
<name>Q23135_CAEEL</name>
<dbReference type="OMA" id="INIWIFP"/>
<dbReference type="AGR" id="WB:WBGene00020967"/>
<evidence type="ECO:0000256" key="5">
    <source>
        <dbReference type="ARBA" id="ARBA00023136"/>
    </source>
</evidence>
<dbReference type="RefSeq" id="NP_498152.3">
    <property type="nucleotide sequence ID" value="NM_065751.4"/>
</dbReference>
<dbReference type="eggNOG" id="KOG4320">
    <property type="taxonomic scope" value="Eukaryota"/>
</dbReference>
<feature type="transmembrane region" description="Helical" evidence="6">
    <location>
        <begin position="155"/>
        <end position="176"/>
    </location>
</feature>
<accession>Q23135</accession>
<dbReference type="GeneID" id="260007"/>
<dbReference type="PANTHER" id="PTHR21324">
    <property type="entry name" value="FASTING-INDUCIBLE INTEGRAL MEMBRANE PROTEIN TM6P1-RELATED"/>
    <property type="match status" value="1"/>
</dbReference>
<dbReference type="PaxDb" id="6239-W03A5.2"/>
<feature type="transmembrane region" description="Helical" evidence="6">
    <location>
        <begin position="188"/>
        <end position="208"/>
    </location>
</feature>
<feature type="transmembrane region" description="Helical" evidence="6">
    <location>
        <begin position="83"/>
        <end position="104"/>
    </location>
</feature>
<dbReference type="KEGG" id="cel:CELE_W03A5.2"/>
<dbReference type="InterPro" id="IPR050911">
    <property type="entry name" value="DRAM/TMEM150_Autophagy_Mod"/>
</dbReference>
<dbReference type="InParanoid" id="Q23135"/>
<sequence>MAVINIWIFPLLISLYSIICLLVCVILSITSKHFPGHWPYLSDFTKYIPAKNAYTIMTNHILLLLSVWMYLKYRELKSFFRQANISIIFIKGSRVNLFIGLAALTSYQLAVNFPATKINHVALIGNKLALLLANLYIWFHAFLSFKIRDGNVPRWILFLIRISLAFVVFSLGAAMIQANWVPDPSKQYLAIDAIYEWCCYFAFCVFLLTDAYEFRFMMFKPPKLIIRGCTGYNERVFESCDVSEDEDNTLPPLSQRYVN</sequence>
<evidence type="ECO:0000256" key="3">
    <source>
        <dbReference type="ARBA" id="ARBA00022692"/>
    </source>
</evidence>
<organism evidence="8 9">
    <name type="scientific">Caenorhabditis elegans</name>
    <dbReference type="NCBI Taxonomy" id="6239"/>
    <lineage>
        <taxon>Eukaryota</taxon>
        <taxon>Metazoa</taxon>
        <taxon>Ecdysozoa</taxon>
        <taxon>Nematoda</taxon>
        <taxon>Chromadorea</taxon>
        <taxon>Rhabditida</taxon>
        <taxon>Rhabditina</taxon>
        <taxon>Rhabditomorpha</taxon>
        <taxon>Rhabditoidea</taxon>
        <taxon>Rhabditidae</taxon>
        <taxon>Peloderinae</taxon>
        <taxon>Caenorhabditis</taxon>
    </lineage>
</organism>
<feature type="transmembrane region" description="Helical" evidence="6">
    <location>
        <begin position="124"/>
        <end position="143"/>
    </location>
</feature>
<feature type="transmembrane region" description="Helical" evidence="6">
    <location>
        <begin position="7"/>
        <end position="31"/>
    </location>
</feature>
<dbReference type="Pfam" id="PF10277">
    <property type="entry name" value="Frag1"/>
    <property type="match status" value="1"/>
</dbReference>
<dbReference type="PANTHER" id="PTHR21324:SF15">
    <property type="entry name" value="TRANSMEMBRANE PROTEIN"/>
    <property type="match status" value="1"/>
</dbReference>
<keyword evidence="9" id="KW-1185">Reference proteome</keyword>
<dbReference type="HOGENOM" id="CLU_1157333_0_0_1"/>
<keyword evidence="5 6" id="KW-0472">Membrane</keyword>